<gene>
    <name evidence="1" type="ORF">F6J89_16000</name>
</gene>
<dbReference type="AlphaFoldDB" id="A0A6B3NBX7"/>
<name>A0A6B3NBX7_9CYAN</name>
<proteinExistence type="predicted"/>
<dbReference type="EMBL" id="JAAHFQ010000306">
    <property type="protein sequence ID" value="NER29090.1"/>
    <property type="molecule type" value="Genomic_DNA"/>
</dbReference>
<comment type="caution">
    <text evidence="1">The sequence shown here is derived from an EMBL/GenBank/DDBJ whole genome shotgun (WGS) entry which is preliminary data.</text>
</comment>
<protein>
    <submittedName>
        <fullName evidence="1">Uncharacterized protein</fullName>
    </submittedName>
</protein>
<sequence>MTSTWIVYKAENMDAPGWESRKLLPGGGLTDILWEEWRSSGIMPAIGDRVREYTNPNDPNNGITHGRDGDWVVSRLHQFSSLDTDQLIVVCFCEYQPIDSEWEELNQGRPVDQMLEVATNA</sequence>
<reference evidence="1" key="1">
    <citation type="submission" date="2019-11" db="EMBL/GenBank/DDBJ databases">
        <title>Genomic insights into an expanded diversity of filamentous marine cyanobacteria reveals the extraordinary biosynthetic potential of Moorea and Okeania.</title>
        <authorList>
            <person name="Ferreira Leao T."/>
            <person name="Wang M."/>
            <person name="Moss N."/>
            <person name="Da Silva R."/>
            <person name="Sanders J."/>
            <person name="Nurk S."/>
            <person name="Gurevich A."/>
            <person name="Humphrey G."/>
            <person name="Reher R."/>
            <person name="Zhu Q."/>
            <person name="Belda-Ferre P."/>
            <person name="Glukhov E."/>
            <person name="Rex R."/>
            <person name="Dorrestein P.C."/>
            <person name="Knight R."/>
            <person name="Pevzner P."/>
            <person name="Gerwick W.H."/>
            <person name="Gerwick L."/>
        </authorList>
    </citation>
    <scope>NUCLEOTIDE SEQUENCE</scope>
    <source>
        <strain evidence="1">SIO1C4</strain>
    </source>
</reference>
<evidence type="ECO:0000313" key="1">
    <source>
        <dbReference type="EMBL" id="NER29090.1"/>
    </source>
</evidence>
<organism evidence="1">
    <name type="scientific">Symploca sp. SIO1C4</name>
    <dbReference type="NCBI Taxonomy" id="2607765"/>
    <lineage>
        <taxon>Bacteria</taxon>
        <taxon>Bacillati</taxon>
        <taxon>Cyanobacteriota</taxon>
        <taxon>Cyanophyceae</taxon>
        <taxon>Coleofasciculales</taxon>
        <taxon>Coleofasciculaceae</taxon>
        <taxon>Symploca</taxon>
    </lineage>
</organism>
<accession>A0A6B3NBX7</accession>